<feature type="non-terminal residue" evidence="1">
    <location>
        <position position="113"/>
    </location>
</feature>
<dbReference type="Proteomes" id="UP000663823">
    <property type="component" value="Unassembled WGS sequence"/>
</dbReference>
<gene>
    <name evidence="1" type="ORF">OTI717_LOCUS42085</name>
</gene>
<protein>
    <submittedName>
        <fullName evidence="1">Uncharacterized protein</fullName>
    </submittedName>
</protein>
<evidence type="ECO:0000313" key="2">
    <source>
        <dbReference type="Proteomes" id="UP000663823"/>
    </source>
</evidence>
<evidence type="ECO:0000313" key="1">
    <source>
        <dbReference type="EMBL" id="CAF4302473.1"/>
    </source>
</evidence>
<proteinExistence type="predicted"/>
<organism evidence="1 2">
    <name type="scientific">Rotaria sordida</name>
    <dbReference type="NCBI Taxonomy" id="392033"/>
    <lineage>
        <taxon>Eukaryota</taxon>
        <taxon>Metazoa</taxon>
        <taxon>Spiralia</taxon>
        <taxon>Gnathifera</taxon>
        <taxon>Rotifera</taxon>
        <taxon>Eurotatoria</taxon>
        <taxon>Bdelloidea</taxon>
        <taxon>Philodinida</taxon>
        <taxon>Philodinidae</taxon>
        <taxon>Rotaria</taxon>
    </lineage>
</organism>
<reference evidence="1" key="1">
    <citation type="submission" date="2021-02" db="EMBL/GenBank/DDBJ databases">
        <authorList>
            <person name="Nowell W R."/>
        </authorList>
    </citation>
    <scope>NUCLEOTIDE SEQUENCE</scope>
</reference>
<comment type="caution">
    <text evidence="1">The sequence shown here is derived from an EMBL/GenBank/DDBJ whole genome shotgun (WGS) entry which is preliminary data.</text>
</comment>
<accession>A0A820HZY1</accession>
<sequence length="113" mass="13260">MENSISHYASMTNKLIHFQIIILIQIIQYDDRKEISISISHRNLTIKQLLEMIEINNSHIYLASYETKMILSENTNLSTINEMKFFLVKEHQTCLVTIKQSNDTLVTINEENM</sequence>
<dbReference type="AlphaFoldDB" id="A0A820HZY1"/>
<name>A0A820HZY1_9BILA</name>
<dbReference type="EMBL" id="CAJOAX010047603">
    <property type="protein sequence ID" value="CAF4302473.1"/>
    <property type="molecule type" value="Genomic_DNA"/>
</dbReference>